<dbReference type="Proteomes" id="UP000019118">
    <property type="component" value="Unassembled WGS sequence"/>
</dbReference>
<dbReference type="InterPro" id="IPR003428">
    <property type="entry name" value="MAM33"/>
</dbReference>
<organism evidence="2 3">
    <name type="scientific">Dendroctonus ponderosae</name>
    <name type="common">Mountain pine beetle</name>
    <dbReference type="NCBI Taxonomy" id="77166"/>
    <lineage>
        <taxon>Eukaryota</taxon>
        <taxon>Metazoa</taxon>
        <taxon>Ecdysozoa</taxon>
        <taxon>Arthropoda</taxon>
        <taxon>Hexapoda</taxon>
        <taxon>Insecta</taxon>
        <taxon>Pterygota</taxon>
        <taxon>Neoptera</taxon>
        <taxon>Endopterygota</taxon>
        <taxon>Coleoptera</taxon>
        <taxon>Polyphaga</taxon>
        <taxon>Cucujiformia</taxon>
        <taxon>Curculionidae</taxon>
        <taxon>Scolytinae</taxon>
        <taxon>Dendroctonus</taxon>
    </lineage>
</organism>
<evidence type="ECO:0000313" key="3">
    <source>
        <dbReference type="Proteomes" id="UP000019118"/>
    </source>
</evidence>
<evidence type="ECO:0000313" key="2">
    <source>
        <dbReference type="EnsemblMetazoa" id="XP_019760709.1"/>
    </source>
</evidence>
<proteinExistence type="inferred from homology"/>
<dbReference type="PANTHER" id="PTHR10826:SF1">
    <property type="entry name" value="COMPLEMENT COMPONENT 1 Q SUBCOMPONENT-BINDING PROTEIN, MITOCHONDRIAL"/>
    <property type="match status" value="1"/>
</dbReference>
<dbReference type="KEGG" id="dpa:109538090"/>
<dbReference type="SUPFAM" id="SSF54529">
    <property type="entry name" value="Mitochondrial glycoprotein MAM33-like"/>
    <property type="match status" value="1"/>
</dbReference>
<reference evidence="3" key="1">
    <citation type="journal article" date="2013" name="Genome Biol.">
        <title>Draft genome of the mountain pine beetle, Dendroctonus ponderosae Hopkins, a major forest pest.</title>
        <authorList>
            <person name="Keeling C.I."/>
            <person name="Yuen M.M."/>
            <person name="Liao N.Y."/>
            <person name="Docking T.R."/>
            <person name="Chan S.K."/>
            <person name="Taylor G.A."/>
            <person name="Palmquist D.L."/>
            <person name="Jackman S.D."/>
            <person name="Nguyen A."/>
            <person name="Li M."/>
            <person name="Henderson H."/>
            <person name="Janes J.K."/>
            <person name="Zhao Y."/>
            <person name="Pandoh P."/>
            <person name="Moore R."/>
            <person name="Sperling F.A."/>
            <person name="Huber D.P."/>
            <person name="Birol I."/>
            <person name="Jones S.J."/>
            <person name="Bohlmann J."/>
        </authorList>
    </citation>
    <scope>NUCLEOTIDE SEQUENCE</scope>
</reference>
<accession>A0AAR5PI41</accession>
<sequence length="296" mass="33197">MSSESFRQFPARNRLRCTFFINFHKMNSILKAAIRLNGIRTVLHPVKNLVSVSRPQNQILAARNLWYMTSIQSQKLSAIHSNLCSCGCGSRKGVHTKEISAEKELVEFLTEEILAERKAQKVKTIPTEIQGFTASLNGAEVTLTKKTDSELIKITFNVNNSVDTDAEPEVNENLDKPEIGELKSKPSFKVDLVRGDNTISVLCSFVPPSEQEDGYNDSFGIDELSIYSGEWNENVYSVSGEVLDSVRYLYDLILNYLEEKGLTNEFVDKLSEYSTAYEHSAYIGLLEGLSKFVAGK</sequence>
<reference evidence="2" key="2">
    <citation type="submission" date="2024-08" db="UniProtKB">
        <authorList>
            <consortium name="EnsemblMetazoa"/>
        </authorList>
    </citation>
    <scope>IDENTIFICATION</scope>
</reference>
<dbReference type="GO" id="GO:0005759">
    <property type="term" value="C:mitochondrial matrix"/>
    <property type="evidence" value="ECO:0007669"/>
    <property type="project" value="InterPro"/>
</dbReference>
<evidence type="ECO:0008006" key="4">
    <source>
        <dbReference type="Google" id="ProtNLM"/>
    </source>
</evidence>
<dbReference type="GeneID" id="109538090"/>
<dbReference type="GO" id="GO:0042256">
    <property type="term" value="P:cytosolic ribosome assembly"/>
    <property type="evidence" value="ECO:0007669"/>
    <property type="project" value="TreeGrafter"/>
</dbReference>
<keyword evidence="3" id="KW-1185">Reference proteome</keyword>
<dbReference type="FunFam" id="3.10.280.10:FF:000005">
    <property type="entry name" value="Glycoprotein gC1qBP, putative"/>
    <property type="match status" value="1"/>
</dbReference>
<evidence type="ECO:0000256" key="1">
    <source>
        <dbReference type="ARBA" id="ARBA00005457"/>
    </source>
</evidence>
<dbReference type="CTD" id="37006"/>
<dbReference type="InterPro" id="IPR036561">
    <property type="entry name" value="MAM33_sf"/>
</dbReference>
<dbReference type="Pfam" id="PF02330">
    <property type="entry name" value="MAM33"/>
    <property type="match status" value="1"/>
</dbReference>
<protein>
    <recommendedName>
        <fullName evidence="4">Complement component 1 Q subcomponent-binding protein, mitochondrial</fullName>
    </recommendedName>
</protein>
<dbReference type="Gene3D" id="3.10.280.10">
    <property type="entry name" value="Mitochondrial glycoprotein"/>
    <property type="match status" value="1"/>
</dbReference>
<dbReference type="EnsemblMetazoa" id="XM_019905150.1">
    <property type="protein sequence ID" value="XP_019760709.1"/>
    <property type="gene ID" value="LOC109538090"/>
</dbReference>
<dbReference type="AlphaFoldDB" id="A0AAR5PI41"/>
<dbReference type="PANTHER" id="PTHR10826">
    <property type="entry name" value="COMPLEMENT COMPONENT 1"/>
    <property type="match status" value="1"/>
</dbReference>
<name>A0AAR5PI41_DENPD</name>
<comment type="similarity">
    <text evidence="1">Belongs to the MAM33 family.</text>
</comment>